<dbReference type="Proteomes" id="UP001174936">
    <property type="component" value="Unassembled WGS sequence"/>
</dbReference>
<protein>
    <submittedName>
        <fullName evidence="2">Cytochrome P450</fullName>
    </submittedName>
</protein>
<dbReference type="PRINTS" id="PR00463">
    <property type="entry name" value="EP450I"/>
</dbReference>
<dbReference type="PANTHER" id="PTHR24306">
    <property type="match status" value="1"/>
</dbReference>
<comment type="cofactor">
    <cofactor evidence="1">
        <name>heme</name>
        <dbReference type="ChEBI" id="CHEBI:30413"/>
    </cofactor>
</comment>
<feature type="binding site" description="axial binding residue" evidence="1">
    <location>
        <position position="491"/>
    </location>
    <ligand>
        <name>heme</name>
        <dbReference type="ChEBI" id="CHEBI:30413"/>
    </ligand>
    <ligandPart>
        <name>Fe</name>
        <dbReference type="ChEBI" id="CHEBI:18248"/>
    </ligandPart>
</feature>
<evidence type="ECO:0000313" key="2">
    <source>
        <dbReference type="EMBL" id="KAK0643162.1"/>
    </source>
</evidence>
<accession>A0AA40CLT5</accession>
<dbReference type="GO" id="GO:0005506">
    <property type="term" value="F:iron ion binding"/>
    <property type="evidence" value="ECO:0007669"/>
    <property type="project" value="InterPro"/>
</dbReference>
<keyword evidence="1" id="KW-0408">Iron</keyword>
<comment type="caution">
    <text evidence="2">The sequence shown here is derived from an EMBL/GenBank/DDBJ whole genome shotgun (WGS) entry which is preliminary data.</text>
</comment>
<name>A0AA40CLT5_9PEZI</name>
<sequence>MFAAIPQTFVLQIGLVAVAVAAALSLYHKSHGATHFMVPPTVTLEAGFGAERLSSSKAALVLRFILRCVHRLFFLHHEAILDVPHIEKMLSKNRDIFDVGAMTLTLLQRVFGCDFAGKEHARLLAMRARLTKLVARDALNESTVIAALNRASIGSKVSSLITFSDDPGLRQPWERLDDVRILEPTETGRLAELDLKSLLNGLIPCISIPLQYGAGFLGRNPSLLEDLNCFETQATVWLWMGLPTWFPLPSFRRGVAARDRVRKALESVFRYLQSPSDPTKGGGYGGDADVSDAILERLHVFEELSIPLDAIGQIEFALNWAEYENTRKILFWFIFYIYSVPGLLETLRHEVSASGAIALSDLETRSSDPGTTEHDSRDITSLDIATLTRECPLLKSSFFETARLMMETLMFRQIVNHDIVMDDGVHRHELRPGSWVTISNSWTRMDPELYPEPHSFIPERFIKKTTTAEGHVHTTANIRRLRPWGVGPSMCKGHTFAEKEILAIAACIVTLWDIEPVGGEWKRPESKQGISPTLAPVGRVRVVMKRREKW</sequence>
<evidence type="ECO:0000313" key="3">
    <source>
        <dbReference type="Proteomes" id="UP001174936"/>
    </source>
</evidence>
<dbReference type="EMBL" id="JAULSV010000005">
    <property type="protein sequence ID" value="KAK0643162.1"/>
    <property type="molecule type" value="Genomic_DNA"/>
</dbReference>
<organism evidence="2 3">
    <name type="scientific">Cercophora newfieldiana</name>
    <dbReference type="NCBI Taxonomy" id="92897"/>
    <lineage>
        <taxon>Eukaryota</taxon>
        <taxon>Fungi</taxon>
        <taxon>Dikarya</taxon>
        <taxon>Ascomycota</taxon>
        <taxon>Pezizomycotina</taxon>
        <taxon>Sordariomycetes</taxon>
        <taxon>Sordariomycetidae</taxon>
        <taxon>Sordariales</taxon>
        <taxon>Lasiosphaeriaceae</taxon>
        <taxon>Cercophora</taxon>
    </lineage>
</organism>
<dbReference type="InterPro" id="IPR001128">
    <property type="entry name" value="Cyt_P450"/>
</dbReference>
<reference evidence="2" key="1">
    <citation type="submission" date="2023-06" db="EMBL/GenBank/DDBJ databases">
        <title>Genome-scale phylogeny and comparative genomics of the fungal order Sordariales.</title>
        <authorList>
            <consortium name="Lawrence Berkeley National Laboratory"/>
            <person name="Hensen N."/>
            <person name="Bonometti L."/>
            <person name="Westerberg I."/>
            <person name="Brannstrom I.O."/>
            <person name="Guillou S."/>
            <person name="Cros-Aarteil S."/>
            <person name="Calhoun S."/>
            <person name="Haridas S."/>
            <person name="Kuo A."/>
            <person name="Mondo S."/>
            <person name="Pangilinan J."/>
            <person name="Riley R."/>
            <person name="Labutti K."/>
            <person name="Andreopoulos B."/>
            <person name="Lipzen A."/>
            <person name="Chen C."/>
            <person name="Yanf M."/>
            <person name="Daum C."/>
            <person name="Ng V."/>
            <person name="Clum A."/>
            <person name="Steindorff A."/>
            <person name="Ohm R."/>
            <person name="Martin F."/>
            <person name="Silar P."/>
            <person name="Natvig D."/>
            <person name="Lalanne C."/>
            <person name="Gautier V."/>
            <person name="Ament-Velasquez S.L."/>
            <person name="Kruys A."/>
            <person name="Hutchinson M.I."/>
            <person name="Powell A.J."/>
            <person name="Barry K."/>
            <person name="Miller A.N."/>
            <person name="Grigoriev I.V."/>
            <person name="Debuchy R."/>
            <person name="Gladieux P."/>
            <person name="Thoren M.H."/>
            <person name="Johannesson H."/>
        </authorList>
    </citation>
    <scope>NUCLEOTIDE SEQUENCE</scope>
    <source>
        <strain evidence="2">SMH2532-1</strain>
    </source>
</reference>
<keyword evidence="3" id="KW-1185">Reference proteome</keyword>
<keyword evidence="1" id="KW-0479">Metal-binding</keyword>
<dbReference type="Pfam" id="PF00067">
    <property type="entry name" value="p450"/>
    <property type="match status" value="1"/>
</dbReference>
<dbReference type="GO" id="GO:0020037">
    <property type="term" value="F:heme binding"/>
    <property type="evidence" value="ECO:0007669"/>
    <property type="project" value="InterPro"/>
</dbReference>
<dbReference type="SUPFAM" id="SSF48264">
    <property type="entry name" value="Cytochrome P450"/>
    <property type="match status" value="1"/>
</dbReference>
<proteinExistence type="predicted"/>
<evidence type="ECO:0000256" key="1">
    <source>
        <dbReference type="PIRSR" id="PIRSR602401-1"/>
    </source>
</evidence>
<gene>
    <name evidence="2" type="ORF">B0T16DRAFT_494260</name>
</gene>
<dbReference type="GO" id="GO:0016705">
    <property type="term" value="F:oxidoreductase activity, acting on paired donors, with incorporation or reduction of molecular oxygen"/>
    <property type="evidence" value="ECO:0007669"/>
    <property type="project" value="InterPro"/>
</dbReference>
<dbReference type="InterPro" id="IPR036396">
    <property type="entry name" value="Cyt_P450_sf"/>
</dbReference>
<dbReference type="Gene3D" id="1.10.630.10">
    <property type="entry name" value="Cytochrome P450"/>
    <property type="match status" value="1"/>
</dbReference>
<dbReference type="InterPro" id="IPR002401">
    <property type="entry name" value="Cyt_P450_E_grp-I"/>
</dbReference>
<dbReference type="AlphaFoldDB" id="A0AA40CLT5"/>
<dbReference type="PANTHER" id="PTHR24306:SF8">
    <property type="entry name" value="P450, PUTATIVE (EUROFUNG)-RELATED"/>
    <property type="match status" value="1"/>
</dbReference>
<dbReference type="GO" id="GO:0004497">
    <property type="term" value="F:monooxygenase activity"/>
    <property type="evidence" value="ECO:0007669"/>
    <property type="project" value="InterPro"/>
</dbReference>
<keyword evidence="1" id="KW-0349">Heme</keyword>